<organism evidence="2 3">
    <name type="scientific">Citricoccus parietis</name>
    <dbReference type="NCBI Taxonomy" id="592307"/>
    <lineage>
        <taxon>Bacteria</taxon>
        <taxon>Bacillati</taxon>
        <taxon>Actinomycetota</taxon>
        <taxon>Actinomycetes</taxon>
        <taxon>Micrococcales</taxon>
        <taxon>Micrococcaceae</taxon>
        <taxon>Citricoccus</taxon>
    </lineage>
</organism>
<accession>A0ABV5G7V5</accession>
<evidence type="ECO:0000256" key="1">
    <source>
        <dbReference type="SAM" id="MobiDB-lite"/>
    </source>
</evidence>
<dbReference type="EMBL" id="JBHMFI010000008">
    <property type="protein sequence ID" value="MFB9075044.1"/>
    <property type="molecule type" value="Genomic_DNA"/>
</dbReference>
<proteinExistence type="predicted"/>
<sequence>MRRSGAGESAGPGRPSSSPQSRTMIEGCLRMLRCPWRSITTNMTREPLSSYWGRG</sequence>
<feature type="compositionally biased region" description="Low complexity" evidence="1">
    <location>
        <begin position="1"/>
        <end position="22"/>
    </location>
</feature>
<gene>
    <name evidence="2" type="ORF">ACFFX0_29220</name>
</gene>
<protein>
    <submittedName>
        <fullName evidence="2">Uncharacterized protein</fullName>
    </submittedName>
</protein>
<feature type="region of interest" description="Disordered" evidence="1">
    <location>
        <begin position="1"/>
        <end position="24"/>
    </location>
</feature>
<keyword evidence="3" id="KW-1185">Reference proteome</keyword>
<name>A0ABV5G7V5_9MICC</name>
<dbReference type="Proteomes" id="UP001589575">
    <property type="component" value="Unassembled WGS sequence"/>
</dbReference>
<evidence type="ECO:0000313" key="2">
    <source>
        <dbReference type="EMBL" id="MFB9075044.1"/>
    </source>
</evidence>
<reference evidence="2 3" key="1">
    <citation type="submission" date="2024-09" db="EMBL/GenBank/DDBJ databases">
        <authorList>
            <person name="Sun Q."/>
            <person name="Mori K."/>
        </authorList>
    </citation>
    <scope>NUCLEOTIDE SEQUENCE [LARGE SCALE GENOMIC DNA]</scope>
    <source>
        <strain evidence="2 3">CCM 7609</strain>
    </source>
</reference>
<evidence type="ECO:0000313" key="3">
    <source>
        <dbReference type="Proteomes" id="UP001589575"/>
    </source>
</evidence>
<comment type="caution">
    <text evidence="2">The sequence shown here is derived from an EMBL/GenBank/DDBJ whole genome shotgun (WGS) entry which is preliminary data.</text>
</comment>